<dbReference type="InterPro" id="IPR021224">
    <property type="entry name" value="DUF2690"/>
</dbReference>
<feature type="region of interest" description="Disordered" evidence="1">
    <location>
        <begin position="144"/>
        <end position="166"/>
    </location>
</feature>
<dbReference type="AlphaFoldDB" id="A0A9X1PRM4"/>
<keyword evidence="2" id="KW-0812">Transmembrane</keyword>
<dbReference type="Proteomes" id="UP001139384">
    <property type="component" value="Unassembled WGS sequence"/>
</dbReference>
<protein>
    <submittedName>
        <fullName evidence="3">XRE family transcriptional regulator</fullName>
    </submittedName>
</protein>
<feature type="region of interest" description="Disordered" evidence="1">
    <location>
        <begin position="83"/>
        <end position="110"/>
    </location>
</feature>
<dbReference type="CDD" id="cd00093">
    <property type="entry name" value="HTH_XRE"/>
    <property type="match status" value="1"/>
</dbReference>
<evidence type="ECO:0000313" key="4">
    <source>
        <dbReference type="Proteomes" id="UP001139384"/>
    </source>
</evidence>
<evidence type="ECO:0000256" key="1">
    <source>
        <dbReference type="SAM" id="MobiDB-lite"/>
    </source>
</evidence>
<dbReference type="InterPro" id="IPR010982">
    <property type="entry name" value="Lambda_DNA-bd_dom_sf"/>
</dbReference>
<dbReference type="Gene3D" id="1.10.260.40">
    <property type="entry name" value="lambda repressor-like DNA-binding domains"/>
    <property type="match status" value="1"/>
</dbReference>
<feature type="compositionally biased region" description="Low complexity" evidence="1">
    <location>
        <begin position="144"/>
        <end position="154"/>
    </location>
</feature>
<sequence length="272" mass="28919">MTTPAPECAALAEELRGVRARTGLSLAALAERTPYSKSSWERYLNGKLPAPRQAVEALCAMAGEHPGRLLALWELADVEWSGRARSTAPSPTTSGPETLDAGQTAPHSRHTRRRLLLTLGAGAAVATAALTAALWLPNHTFGRPTTPDTPTLDPAPGCRSEACDGKDPDRMACGLPGRADALGPPHRTGTGARVEIRYSTVCAAAWGRVWHSRVGDTVEISAPGAPPRRVVIRTTADTSIYRFTPMLGGDHRTDLRLCFLPADGGGRECYDP</sequence>
<reference evidence="3" key="1">
    <citation type="submission" date="2022-01" db="EMBL/GenBank/DDBJ databases">
        <title>Draft Genome Sequences of Seven Type Strains of the Genus Streptomyces.</title>
        <authorList>
            <person name="Aziz S."/>
            <person name="Coretto E."/>
            <person name="Chronakova A."/>
            <person name="Sproer C."/>
            <person name="Huber K."/>
            <person name="Nouioui I."/>
            <person name="Gross H."/>
        </authorList>
    </citation>
    <scope>NUCLEOTIDE SEQUENCE</scope>
    <source>
        <strain evidence="3">DSM 103493</strain>
    </source>
</reference>
<comment type="caution">
    <text evidence="3">The sequence shown here is derived from an EMBL/GenBank/DDBJ whole genome shotgun (WGS) entry which is preliminary data.</text>
</comment>
<accession>A0A9X1PRM4</accession>
<feature type="compositionally biased region" description="Polar residues" evidence="1">
    <location>
        <begin position="87"/>
        <end position="96"/>
    </location>
</feature>
<organism evidence="3 4">
    <name type="scientific">Streptomyces muensis</name>
    <dbReference type="NCBI Taxonomy" id="1077944"/>
    <lineage>
        <taxon>Bacteria</taxon>
        <taxon>Bacillati</taxon>
        <taxon>Actinomycetota</taxon>
        <taxon>Actinomycetes</taxon>
        <taxon>Kitasatosporales</taxon>
        <taxon>Streptomycetaceae</taxon>
        <taxon>Streptomyces</taxon>
    </lineage>
</organism>
<name>A0A9X1PRM4_STRM4</name>
<proteinExistence type="predicted"/>
<dbReference type="EMBL" id="JAKEIP010000003">
    <property type="protein sequence ID" value="MCF1592247.1"/>
    <property type="molecule type" value="Genomic_DNA"/>
</dbReference>
<keyword evidence="2" id="KW-0472">Membrane</keyword>
<dbReference type="Pfam" id="PF13560">
    <property type="entry name" value="HTH_31"/>
    <property type="match status" value="1"/>
</dbReference>
<dbReference type="RefSeq" id="WP_234760531.1">
    <property type="nucleotide sequence ID" value="NZ_JAKEIP010000003.1"/>
</dbReference>
<evidence type="ECO:0000313" key="3">
    <source>
        <dbReference type="EMBL" id="MCF1592247.1"/>
    </source>
</evidence>
<dbReference type="InterPro" id="IPR001387">
    <property type="entry name" value="Cro/C1-type_HTH"/>
</dbReference>
<dbReference type="SUPFAM" id="SSF47413">
    <property type="entry name" value="lambda repressor-like DNA-binding domains"/>
    <property type="match status" value="1"/>
</dbReference>
<evidence type="ECO:0000256" key="2">
    <source>
        <dbReference type="SAM" id="Phobius"/>
    </source>
</evidence>
<keyword evidence="2" id="KW-1133">Transmembrane helix</keyword>
<keyword evidence="4" id="KW-1185">Reference proteome</keyword>
<dbReference type="Pfam" id="PF10901">
    <property type="entry name" value="DUF2690"/>
    <property type="match status" value="1"/>
</dbReference>
<gene>
    <name evidence="3" type="ORF">L0P92_01500</name>
</gene>
<dbReference type="GO" id="GO:0003677">
    <property type="term" value="F:DNA binding"/>
    <property type="evidence" value="ECO:0007669"/>
    <property type="project" value="InterPro"/>
</dbReference>
<feature type="transmembrane region" description="Helical" evidence="2">
    <location>
        <begin position="115"/>
        <end position="136"/>
    </location>
</feature>